<organism evidence="7">
    <name type="scientific">bioreactor metagenome</name>
    <dbReference type="NCBI Taxonomy" id="1076179"/>
    <lineage>
        <taxon>unclassified sequences</taxon>
        <taxon>metagenomes</taxon>
        <taxon>ecological metagenomes</taxon>
    </lineage>
</organism>
<dbReference type="PANTHER" id="PTHR10229:SF0">
    <property type="entry name" value="GTP-BINDING PROTEIN 6-RELATED"/>
    <property type="match status" value="1"/>
</dbReference>
<dbReference type="PIRSF" id="PIRSF006809">
    <property type="entry name" value="GTP-binding_hflX_prd"/>
    <property type="match status" value="1"/>
</dbReference>
<gene>
    <name evidence="7" type="primary">hflX_4</name>
    <name evidence="7" type="ORF">SDC9_11612</name>
</gene>
<comment type="caution">
    <text evidence="7">The sequence shown here is derived from an EMBL/GenBank/DDBJ whole genome shotgun (WGS) entry which is preliminary data.</text>
</comment>
<dbReference type="InterPro" id="IPR032305">
    <property type="entry name" value="GTP-bd_M"/>
</dbReference>
<protein>
    <submittedName>
        <fullName evidence="7">GTPase HflX</fullName>
    </submittedName>
</protein>
<dbReference type="InterPro" id="IPR042108">
    <property type="entry name" value="GTPase_HflX_N_sf"/>
</dbReference>
<keyword evidence="5" id="KW-0175">Coiled coil</keyword>
<evidence type="ECO:0000256" key="3">
    <source>
        <dbReference type="ARBA" id="ARBA00022842"/>
    </source>
</evidence>
<dbReference type="GO" id="GO:0046872">
    <property type="term" value="F:metal ion binding"/>
    <property type="evidence" value="ECO:0007669"/>
    <property type="project" value="UniProtKB-KW"/>
</dbReference>
<dbReference type="PRINTS" id="PR00326">
    <property type="entry name" value="GTP1OBG"/>
</dbReference>
<evidence type="ECO:0000256" key="1">
    <source>
        <dbReference type="ARBA" id="ARBA00022723"/>
    </source>
</evidence>
<evidence type="ECO:0000256" key="2">
    <source>
        <dbReference type="ARBA" id="ARBA00022741"/>
    </source>
</evidence>
<dbReference type="HAMAP" id="MF_00900">
    <property type="entry name" value="GTPase_HflX"/>
    <property type="match status" value="1"/>
</dbReference>
<dbReference type="InterPro" id="IPR030394">
    <property type="entry name" value="G_HFLX_dom"/>
</dbReference>
<dbReference type="InterPro" id="IPR045498">
    <property type="entry name" value="HflX_C"/>
</dbReference>
<dbReference type="EMBL" id="VSSQ01000030">
    <property type="protein sequence ID" value="MPL65947.1"/>
    <property type="molecule type" value="Genomic_DNA"/>
</dbReference>
<keyword evidence="2" id="KW-0547">Nucleotide-binding</keyword>
<keyword evidence="3" id="KW-0460">Magnesium</keyword>
<dbReference type="GO" id="GO:0043022">
    <property type="term" value="F:ribosome binding"/>
    <property type="evidence" value="ECO:0007669"/>
    <property type="project" value="TreeGrafter"/>
</dbReference>
<evidence type="ECO:0000313" key="7">
    <source>
        <dbReference type="EMBL" id="MPL65947.1"/>
    </source>
</evidence>
<dbReference type="InterPro" id="IPR016496">
    <property type="entry name" value="GTPase_HflX"/>
</dbReference>
<keyword evidence="4" id="KW-0342">GTP-binding</keyword>
<dbReference type="Gene3D" id="3.40.50.11060">
    <property type="entry name" value="GTPase HflX, N-terminal domain"/>
    <property type="match status" value="1"/>
</dbReference>
<reference evidence="7" key="1">
    <citation type="submission" date="2019-08" db="EMBL/GenBank/DDBJ databases">
        <authorList>
            <person name="Kucharzyk K."/>
            <person name="Murdoch R.W."/>
            <person name="Higgins S."/>
            <person name="Loffler F."/>
        </authorList>
    </citation>
    <scope>NUCLEOTIDE SEQUENCE</scope>
</reference>
<dbReference type="GO" id="GO:0005737">
    <property type="term" value="C:cytoplasm"/>
    <property type="evidence" value="ECO:0007669"/>
    <property type="project" value="TreeGrafter"/>
</dbReference>
<feature type="coiled-coil region" evidence="5">
    <location>
        <begin position="164"/>
        <end position="198"/>
    </location>
</feature>
<dbReference type="InterPro" id="IPR025121">
    <property type="entry name" value="GTPase_HflX_N"/>
</dbReference>
<dbReference type="Pfam" id="PF01926">
    <property type="entry name" value="MMR_HSR1"/>
    <property type="match status" value="1"/>
</dbReference>
<dbReference type="CDD" id="cd01878">
    <property type="entry name" value="HflX"/>
    <property type="match status" value="1"/>
</dbReference>
<dbReference type="PANTHER" id="PTHR10229">
    <property type="entry name" value="GTP-BINDING PROTEIN HFLX"/>
    <property type="match status" value="1"/>
</dbReference>
<dbReference type="GO" id="GO:0005525">
    <property type="term" value="F:GTP binding"/>
    <property type="evidence" value="ECO:0007669"/>
    <property type="project" value="UniProtKB-KW"/>
</dbReference>
<feature type="domain" description="Hflx-type G" evidence="6">
    <location>
        <begin position="205"/>
        <end position="370"/>
    </location>
</feature>
<keyword evidence="1" id="KW-0479">Metal-binding</keyword>
<sequence length="423" mass="46907">MNELYDNSPQVERALLVGLESDRIEAREAASLLRELSGLASSLGVEPVTTMMVKLREKTANLLLGSGKADEIAAAAKAEGVDSIIFDHPLSPIQQRNWEKLTGLKVYDRAELIIKIFSARALTREAGLQVELARLEYALPRLAHSYEELSRQRGGRYGTKGSGEQKIELDRRSIERRIHELKEELKVVRKSRDVQRKRRQRLPLPRAAIVGYTNAGKSSLLNAMTKAEVLAEDKLFATLDPTTRRLCLGSGASLLLTDTVGFVRNLPHGLVEAFKATLEEASSADLLIHVVDGADPERERQMATTRQVLSEIGAGSLPHILVLNKTDLVDSETLMDWRRTHPEALSVSAKTGAGLEDLAARIEDELSSDMQELKLLIPHAHYALIPLIHREGLVLEEKGGEENTLVRCKMPSRLIARFAEFVV</sequence>
<dbReference type="InterPro" id="IPR006073">
    <property type="entry name" value="GTP-bd"/>
</dbReference>
<dbReference type="AlphaFoldDB" id="A0A644THN9"/>
<name>A0A644THN9_9ZZZZ</name>
<evidence type="ECO:0000259" key="6">
    <source>
        <dbReference type="PROSITE" id="PS51705"/>
    </source>
</evidence>
<dbReference type="Gene3D" id="3.40.50.300">
    <property type="entry name" value="P-loop containing nucleotide triphosphate hydrolases"/>
    <property type="match status" value="1"/>
</dbReference>
<dbReference type="PROSITE" id="PS51705">
    <property type="entry name" value="G_HFLX"/>
    <property type="match status" value="1"/>
</dbReference>
<dbReference type="Gene3D" id="6.10.250.2860">
    <property type="match status" value="1"/>
</dbReference>
<proteinExistence type="inferred from homology"/>
<dbReference type="Pfam" id="PF13167">
    <property type="entry name" value="GTP-bdg_N"/>
    <property type="match status" value="1"/>
</dbReference>
<dbReference type="NCBIfam" id="TIGR03156">
    <property type="entry name" value="GTP_HflX"/>
    <property type="match status" value="1"/>
</dbReference>
<evidence type="ECO:0000256" key="5">
    <source>
        <dbReference type="SAM" id="Coils"/>
    </source>
</evidence>
<dbReference type="Pfam" id="PF19275">
    <property type="entry name" value="HflX_C"/>
    <property type="match status" value="1"/>
</dbReference>
<dbReference type="Pfam" id="PF16360">
    <property type="entry name" value="GTP-bdg_M"/>
    <property type="match status" value="1"/>
</dbReference>
<evidence type="ECO:0000256" key="4">
    <source>
        <dbReference type="ARBA" id="ARBA00023134"/>
    </source>
</evidence>
<dbReference type="InterPro" id="IPR027417">
    <property type="entry name" value="P-loop_NTPase"/>
</dbReference>
<dbReference type="SUPFAM" id="SSF52540">
    <property type="entry name" value="P-loop containing nucleoside triphosphate hydrolases"/>
    <property type="match status" value="1"/>
</dbReference>
<accession>A0A644THN9</accession>